<organism evidence="2 3">
    <name type="scientific">Phanerochaete carnosa (strain HHB-10118-sp)</name>
    <name type="common">White-rot fungus</name>
    <name type="synonym">Peniophora carnosa</name>
    <dbReference type="NCBI Taxonomy" id="650164"/>
    <lineage>
        <taxon>Eukaryota</taxon>
        <taxon>Fungi</taxon>
        <taxon>Dikarya</taxon>
        <taxon>Basidiomycota</taxon>
        <taxon>Agaricomycotina</taxon>
        <taxon>Agaricomycetes</taxon>
        <taxon>Polyporales</taxon>
        <taxon>Phanerochaetaceae</taxon>
        <taxon>Phanerochaete</taxon>
    </lineage>
</organism>
<dbReference type="AlphaFoldDB" id="K5W4P2"/>
<dbReference type="RefSeq" id="XP_007391440.1">
    <property type="nucleotide sequence ID" value="XM_007391378.1"/>
</dbReference>
<name>K5W4P2_PHACS</name>
<dbReference type="EMBL" id="JH930469">
    <property type="protein sequence ID" value="EKM58848.1"/>
    <property type="molecule type" value="Genomic_DNA"/>
</dbReference>
<dbReference type="OrthoDB" id="3222453at2759"/>
<accession>K5W4P2</accession>
<protein>
    <submittedName>
        <fullName evidence="2">Uncharacterized protein</fullName>
    </submittedName>
</protein>
<evidence type="ECO:0000313" key="2">
    <source>
        <dbReference type="EMBL" id="EKM58848.1"/>
    </source>
</evidence>
<evidence type="ECO:0000256" key="1">
    <source>
        <dbReference type="SAM" id="MobiDB-lite"/>
    </source>
</evidence>
<reference evidence="2 3" key="1">
    <citation type="journal article" date="2012" name="BMC Genomics">
        <title>Comparative genomics of the white-rot fungi, Phanerochaete carnosa and P. chrysosporium, to elucidate the genetic basis of the distinct wood types they colonize.</title>
        <authorList>
            <person name="Suzuki H."/>
            <person name="MacDonald J."/>
            <person name="Syed K."/>
            <person name="Salamov A."/>
            <person name="Hori C."/>
            <person name="Aerts A."/>
            <person name="Henrissat B."/>
            <person name="Wiebenga A."/>
            <person name="vanKuyk P.A."/>
            <person name="Barry K."/>
            <person name="Lindquist E."/>
            <person name="LaButti K."/>
            <person name="Lapidus A."/>
            <person name="Lucas S."/>
            <person name="Coutinho P."/>
            <person name="Gong Y."/>
            <person name="Samejima M."/>
            <person name="Mahadevan R."/>
            <person name="Abou-Zaid M."/>
            <person name="de Vries R.P."/>
            <person name="Igarashi K."/>
            <person name="Yadav J.S."/>
            <person name="Grigoriev I.V."/>
            <person name="Master E.R."/>
        </authorList>
    </citation>
    <scope>NUCLEOTIDE SEQUENCE [LARGE SCALE GENOMIC DNA]</scope>
    <source>
        <strain evidence="2 3">HHB-10118-sp</strain>
    </source>
</reference>
<proteinExistence type="predicted"/>
<keyword evidence="3" id="KW-1185">Reference proteome</keyword>
<dbReference type="HOGENOM" id="CLU_1283663_0_0_1"/>
<gene>
    <name evidence="2" type="ORF">PHACADRAFT_248945</name>
</gene>
<evidence type="ECO:0000313" key="3">
    <source>
        <dbReference type="Proteomes" id="UP000008370"/>
    </source>
</evidence>
<sequence length="240" mass="26193">MILLVAQIYLSSCRGPSTDAGAALSAGYTCKEVQGALLHLKSEAYTERLYQNRRIEAYMIHEHERWCSYVKDGVGHRVEPEDIVLISGWVKTPADWATAAFSNTSKTYEMSLAGQIGQIVGAKLSGSRTRTQSGPKAHRRGTKYSKGAGRNSTKDQSVFVKRYKIKKMLGILRVLIAGAGGGSLPPGDRDPGTVAGVVAEEEWSGDEDLGPDDLGSEHALFSEGQVHFSPVVKRRRSLKW</sequence>
<feature type="region of interest" description="Disordered" evidence="1">
    <location>
        <begin position="124"/>
        <end position="153"/>
    </location>
</feature>
<dbReference type="InParanoid" id="K5W4P2"/>
<dbReference type="GeneID" id="18914503"/>
<dbReference type="Proteomes" id="UP000008370">
    <property type="component" value="Unassembled WGS sequence"/>
</dbReference>
<dbReference type="KEGG" id="pco:PHACADRAFT_248945"/>